<dbReference type="GeneID" id="9951657"/>
<feature type="non-terminal residue" evidence="2">
    <location>
        <position position="120"/>
    </location>
</feature>
<dbReference type="RefSeq" id="XP_003149726.1">
    <property type="nucleotide sequence ID" value="XM_003149678.1"/>
</dbReference>
<evidence type="ECO:0000256" key="1">
    <source>
        <dbReference type="SAM" id="MobiDB-lite"/>
    </source>
</evidence>
<feature type="region of interest" description="Disordered" evidence="1">
    <location>
        <begin position="1"/>
        <end position="21"/>
    </location>
</feature>
<proteinExistence type="predicted"/>
<evidence type="ECO:0000313" key="2">
    <source>
        <dbReference type="EMBL" id="EFO14343.1"/>
    </source>
</evidence>
<dbReference type="InParanoid" id="A0A1S0TI86"/>
<feature type="compositionally biased region" description="Polar residues" evidence="1">
    <location>
        <begin position="1"/>
        <end position="16"/>
    </location>
</feature>
<protein>
    <submittedName>
        <fullName evidence="2">Uncharacterized protein</fullName>
    </submittedName>
</protein>
<accession>A0A1S0TI86</accession>
<dbReference type="KEGG" id="loa:LOAG_14178"/>
<dbReference type="AlphaFoldDB" id="A0A1S0TI86"/>
<dbReference type="OrthoDB" id="5868992at2759"/>
<dbReference type="EMBL" id="JH712104">
    <property type="protein sequence ID" value="EFO14343.1"/>
    <property type="molecule type" value="Genomic_DNA"/>
</dbReference>
<organism evidence="2">
    <name type="scientific">Loa loa</name>
    <name type="common">Eye worm</name>
    <name type="synonym">Filaria loa</name>
    <dbReference type="NCBI Taxonomy" id="7209"/>
    <lineage>
        <taxon>Eukaryota</taxon>
        <taxon>Metazoa</taxon>
        <taxon>Ecdysozoa</taxon>
        <taxon>Nematoda</taxon>
        <taxon>Chromadorea</taxon>
        <taxon>Rhabditida</taxon>
        <taxon>Spirurina</taxon>
        <taxon>Spiruromorpha</taxon>
        <taxon>Filarioidea</taxon>
        <taxon>Onchocercidae</taxon>
        <taxon>Loa</taxon>
    </lineage>
</organism>
<dbReference type="CTD" id="9951657"/>
<reference evidence="2" key="1">
    <citation type="submission" date="2012-04" db="EMBL/GenBank/DDBJ databases">
        <title>The Genome Sequence of Loa loa.</title>
        <authorList>
            <consortium name="The Broad Institute Genome Sequencing Platform"/>
            <consortium name="Broad Institute Genome Sequencing Center for Infectious Disease"/>
            <person name="Nutman T.B."/>
            <person name="Fink D.L."/>
            <person name="Russ C."/>
            <person name="Young S."/>
            <person name="Zeng Q."/>
            <person name="Gargeya S."/>
            <person name="Alvarado L."/>
            <person name="Berlin A."/>
            <person name="Chapman S.B."/>
            <person name="Chen Z."/>
            <person name="Freedman E."/>
            <person name="Gellesch M."/>
            <person name="Goldberg J."/>
            <person name="Griggs A."/>
            <person name="Gujja S."/>
            <person name="Heilman E.R."/>
            <person name="Heiman D."/>
            <person name="Howarth C."/>
            <person name="Mehta T."/>
            <person name="Neiman D."/>
            <person name="Pearson M."/>
            <person name="Roberts A."/>
            <person name="Saif S."/>
            <person name="Shea T."/>
            <person name="Shenoy N."/>
            <person name="Sisk P."/>
            <person name="Stolte C."/>
            <person name="Sykes S."/>
            <person name="White J."/>
            <person name="Yandava C."/>
            <person name="Haas B."/>
            <person name="Henn M.R."/>
            <person name="Nusbaum C."/>
            <person name="Birren B."/>
        </authorList>
    </citation>
    <scope>NUCLEOTIDE SEQUENCE [LARGE SCALE GENOMIC DNA]</scope>
</reference>
<gene>
    <name evidence="2" type="ORF">LOAG_14178</name>
</gene>
<name>A0A1S0TI86_LOALO</name>
<sequence length="120" mass="13996">MSYQQSSFATQPSLLHQQHDDKNDKSSIIYIGNDDKEIILSLYNSDTTKVLEFFFPTYDDNSKHDSDEEFAIYACLRGLIKSKLISPIQKHDYAALVSYAVPYFSRNRAYHIYRTPIIFK</sequence>